<keyword evidence="4" id="KW-1185">Reference proteome</keyword>
<dbReference type="OrthoDB" id="9770715at2"/>
<dbReference type="SMART" id="SM00471">
    <property type="entry name" value="HDc"/>
    <property type="match status" value="1"/>
</dbReference>
<comment type="caution">
    <text evidence="3">The sequence shown here is derived from an EMBL/GenBank/DDBJ whole genome shotgun (WGS) entry which is preliminary data.</text>
</comment>
<dbReference type="NCBIfam" id="TIGR00277">
    <property type="entry name" value="HDIG"/>
    <property type="match status" value="1"/>
</dbReference>
<sequence length="421" mass="45366">MGLLNVEQLKPGMILEKNLLAFNGRFLLPKGAVLTEGHIRTMKVWGVVEADIEGESDAGTADTLVPEIPAEILRQAENSLKALFALPPMRSPMKEIYALALERAAADLKEGRNGAAGEQADKGFPQGKKKGTAGKIKGSLTPSDLVSRELRLASLPDVYYQIMEVINSARSSASHIAEAVSRDTSLLARLLKLVNSAFYGFPSKIETVSRAVAVIGTKELSTLALGITAVQYFSDIPPEFVDMKNFWRHSVACGVYARLLASEKVGVSEERLFVAGLLHDLGKLVLYRQIPFSAREAMELSAERRIPICEAERELLGFDHAQVGALLLREWKIPAPLETAVRFHHGSAGFPSALEPSLLNVADTLAIAMGMGKSGSSVVPEIEPAAWEATGLSAGVFQPVVRQGDRQIDDITAAFLGNGGR</sequence>
<name>A0A4R8MLN8_9BACT</name>
<proteinExistence type="predicted"/>
<dbReference type="InterPro" id="IPR003607">
    <property type="entry name" value="HD/PDEase_dom"/>
</dbReference>
<dbReference type="PANTHER" id="PTHR33525:SF3">
    <property type="entry name" value="RIBONUCLEASE Y"/>
    <property type="match status" value="1"/>
</dbReference>
<evidence type="ECO:0000313" key="3">
    <source>
        <dbReference type="EMBL" id="TDY64996.1"/>
    </source>
</evidence>
<accession>A0A4R8MLN8</accession>
<keyword evidence="3" id="KW-0808">Transferase</keyword>
<dbReference type="RefSeq" id="WP_133955322.1">
    <property type="nucleotide sequence ID" value="NZ_SORI01000001.1"/>
</dbReference>
<dbReference type="EMBL" id="SORI01000001">
    <property type="protein sequence ID" value="TDY64996.1"/>
    <property type="molecule type" value="Genomic_DNA"/>
</dbReference>
<evidence type="ECO:0000259" key="2">
    <source>
        <dbReference type="PROSITE" id="PS51833"/>
    </source>
</evidence>
<dbReference type="CDD" id="cd00077">
    <property type="entry name" value="HDc"/>
    <property type="match status" value="1"/>
</dbReference>
<feature type="domain" description="HDOD" evidence="2">
    <location>
        <begin position="152"/>
        <end position="347"/>
    </location>
</feature>
<protein>
    <submittedName>
        <fullName evidence="3">Putative nucleotidyltransferase with HDIG domain</fullName>
    </submittedName>
</protein>
<dbReference type="AlphaFoldDB" id="A0A4R8MLN8"/>
<dbReference type="PANTHER" id="PTHR33525">
    <property type="match status" value="1"/>
</dbReference>
<evidence type="ECO:0000256" key="1">
    <source>
        <dbReference type="SAM" id="MobiDB-lite"/>
    </source>
</evidence>
<dbReference type="GO" id="GO:0016740">
    <property type="term" value="F:transferase activity"/>
    <property type="evidence" value="ECO:0007669"/>
    <property type="project" value="UniProtKB-KW"/>
</dbReference>
<dbReference type="InterPro" id="IPR013976">
    <property type="entry name" value="HDOD"/>
</dbReference>
<dbReference type="InterPro" id="IPR006675">
    <property type="entry name" value="HDIG_dom"/>
</dbReference>
<dbReference type="Proteomes" id="UP000295066">
    <property type="component" value="Unassembled WGS sequence"/>
</dbReference>
<organism evidence="3 4">
    <name type="scientific">Aminivibrio pyruvatiphilus</name>
    <dbReference type="NCBI Taxonomy" id="1005740"/>
    <lineage>
        <taxon>Bacteria</taxon>
        <taxon>Thermotogati</taxon>
        <taxon>Synergistota</taxon>
        <taxon>Synergistia</taxon>
        <taxon>Synergistales</taxon>
        <taxon>Aminobacteriaceae</taxon>
        <taxon>Aminivibrio</taxon>
    </lineage>
</organism>
<evidence type="ECO:0000313" key="4">
    <source>
        <dbReference type="Proteomes" id="UP000295066"/>
    </source>
</evidence>
<dbReference type="Gene3D" id="1.10.3210.10">
    <property type="entry name" value="Hypothetical protein af1432"/>
    <property type="match status" value="1"/>
</dbReference>
<dbReference type="SUPFAM" id="SSF109604">
    <property type="entry name" value="HD-domain/PDEase-like"/>
    <property type="match status" value="1"/>
</dbReference>
<dbReference type="InterPro" id="IPR052340">
    <property type="entry name" value="RNase_Y/CdgJ"/>
</dbReference>
<dbReference type="PROSITE" id="PS51833">
    <property type="entry name" value="HDOD"/>
    <property type="match status" value="1"/>
</dbReference>
<dbReference type="Pfam" id="PF08668">
    <property type="entry name" value="HDOD"/>
    <property type="match status" value="1"/>
</dbReference>
<gene>
    <name evidence="3" type="ORF">C8D99_101142</name>
</gene>
<reference evidence="3 4" key="1">
    <citation type="submission" date="2019-03" db="EMBL/GenBank/DDBJ databases">
        <title>Genomic Encyclopedia of Type Strains, Phase IV (KMG-IV): sequencing the most valuable type-strain genomes for metagenomic binning, comparative biology and taxonomic classification.</title>
        <authorList>
            <person name="Goeker M."/>
        </authorList>
    </citation>
    <scope>NUCLEOTIDE SEQUENCE [LARGE SCALE GENOMIC DNA]</scope>
    <source>
        <strain evidence="3 4">DSM 25964</strain>
    </source>
</reference>
<feature type="region of interest" description="Disordered" evidence="1">
    <location>
        <begin position="112"/>
        <end position="135"/>
    </location>
</feature>